<feature type="domain" description="Ig-like" evidence="13">
    <location>
        <begin position="2171"/>
        <end position="2253"/>
    </location>
</feature>
<keyword evidence="7 11" id="KW-0472">Membrane</keyword>
<feature type="domain" description="Fibronectin type-III" evidence="14">
    <location>
        <begin position="1768"/>
        <end position="1863"/>
    </location>
</feature>
<dbReference type="FunFam" id="2.60.40.10:FF:000308">
    <property type="entry name" value="Down syndrome cell adhesion molecule, isoform D"/>
    <property type="match status" value="1"/>
</dbReference>
<dbReference type="CDD" id="cd00096">
    <property type="entry name" value="Ig"/>
    <property type="match status" value="1"/>
</dbReference>
<evidence type="ECO:0000259" key="13">
    <source>
        <dbReference type="PROSITE" id="PS50835"/>
    </source>
</evidence>
<dbReference type="SMART" id="SM00408">
    <property type="entry name" value="IGc2"/>
    <property type="match status" value="11"/>
</dbReference>
<dbReference type="FunFam" id="2.60.40.10:FF:000394">
    <property type="entry name" value="Down syndrome cell adhesion molecule, isoform J"/>
    <property type="match status" value="1"/>
</dbReference>
<feature type="domain" description="Fibronectin type-III" evidence="14">
    <location>
        <begin position="1868"/>
        <end position="1968"/>
    </location>
</feature>
<proteinExistence type="predicted"/>
<gene>
    <name evidence="15" type="ORF">NEZAVI_LOCUS14968</name>
</gene>
<evidence type="ECO:0000256" key="7">
    <source>
        <dbReference type="ARBA" id="ARBA00023136"/>
    </source>
</evidence>
<feature type="domain" description="Ig-like" evidence="13">
    <location>
        <begin position="894"/>
        <end position="973"/>
    </location>
</feature>
<dbReference type="FunFam" id="2.60.40.10:FF:000719">
    <property type="entry name" value="nephrin isoform X1"/>
    <property type="match status" value="1"/>
</dbReference>
<dbReference type="FunFam" id="2.60.40.10:FF:000311">
    <property type="entry name" value="Down syndrome cell adhesion molecule, isoform D"/>
    <property type="match status" value="1"/>
</dbReference>
<evidence type="ECO:0000256" key="3">
    <source>
        <dbReference type="ARBA" id="ARBA00022729"/>
    </source>
</evidence>
<dbReference type="PROSITE" id="PS50835">
    <property type="entry name" value="IG_LIKE"/>
    <property type="match status" value="14"/>
</dbReference>
<protein>
    <recommendedName>
        <fullName evidence="17">Down syndrome cell adhesion molecule-like protein Dscam2</fullName>
    </recommendedName>
</protein>
<evidence type="ECO:0000259" key="14">
    <source>
        <dbReference type="PROSITE" id="PS50853"/>
    </source>
</evidence>
<sequence>MWPTATLFLALLASGLGDDTSVGPMFIKEPPNRVDFSNTTGAVIECTARGNPTPEIIWVRSDGTAVGDVPGLRQVLANGNLVFPPFRAEDYRQEVHAQVYICLAKNTVGTIHSRDVNVRAVVSQTYIAHVHPEFAIRGNSVVFKCSIPSFVADFVSVTSWLLEGGEEVFPDQQYVVTQIYETNVAPEYAIRGNSVVLKCSIPSFVADFVHVLSWVTDSGQEIYPTQDYVVTQAYEANVGVDYAIRGNSVVVKCGIPSFVADFVQVISWHTDKGDDIYPTEDYVVSQSYKSRVTDEDVLRGNSAILKCQIPSFVADFVDVVSWEREDGETYTSNLGDGYVVNQKYEAEILNEYVIRGNSAVMKCSIPSFVADFVYVSSWLDETGKEYLLSKVSFVVSQDYRTEAENEFVIRGNSAVMKCKIPSFVADFVAVISWLSSDGTEMTKESTFFGTAFIGSVPVVLVSQPYEAEADNEYVIRGNSVVMKCEIPSFVSDFVAVMNWIDSHGNVYLPNTDYVVDQFYQSRVNDEFVLRGNAATIKCILPSFVADFVHVVDWETDKGETFTLNDNIYVVSQNYKARVMDEDILRGNSAILKCQIPSFVADFVDVVSWETDDGETYTTSNLGKVYVVNQDYMVRVIDEHILRGNSATLKCLIPSFITDFVEVISWETDENEIFTMSETGYNDIVVNQPYDGRVIDEYILRGNSAVLKCLVPSFVADFIEVVGWEISDGQSFVASGTEDNYDGKYLVLPSGELHIKDVGPEDGQKSYQCRTKHRLTGETRLSATKGRLVITDPVGTKAPSIPFKETKIWLIASSGADFSLQCLAQGFPVPSFRWYKFVEGTSKKQAVVMNDRVKQVSGTLIIREAKVEDSGKYLCVVNNSVGGESVETVLTVTAPLSASIEPSVQTVDFGRPATLSCNFEGNPVKTLSWLKDGKVLPNKEAMLKIESVRKEDKGMYQCFVRNEQESAQASAELKLGSRFEPPLIKDYFNNETLQPGAYLKLKCVAKGNPTPEITWYLDGKKLIKSDKQQIGQYTSLAGDVISHLNMSSVQTNDGGLYKCVASSKVGVTEHAERINIYGQPFVRPMEKKAIVAGETLIVTCPYAGYPIDSIIWERDGRALPINRKQKVFPNGTLIIENLERLSDQATYTCVVKNSQGYTSRGTLDVQVMVQPHINPFHVEDEVNNGDSVQLQCHVSKGDRPLSISWSFHGEELSSHLGIETTKVVLPYIVPFQFEENLFAGESVQINCYVSKGDTPLKISWMFHGEDLSTHMGMTTSRIGERTSLLTIDSLMSAHSGNYTCKAENRAGVVDFTAPMIVSVLPHIIPFGIDEEINNGDSIQLNCHVSKGDLPLTIMWDFNGDLLDNPSVSGVTTTKIVLPKIIPFGFGASPIFAGQPIQVTCLVMEGDSPLSITWSFNTKEIPENGDVTTIRARDNLSMMLIDAAKAHHTGTYTCSVKNPAGMSNYSADLQINVLPRIDPFTFGESPIFAGESAQVNCFASQGDLPMDIVWSFNGETDLSSFGVSTMSAGKRGKMLLIESVASVNRGQYNCTAKNLAGSTTFSAYLEIHVPPRWIIEPTDKAFAQGSDAKVECKADGFPRPAVTWKRATGDSPGDYKDLKPNNPDVKVEEGTLLIHNIQKTSEGYYLCEAVNGIGSGLSAVIMISVQAPPQFDVKNRNQTARINDPTVLQCEAKGEKPIGIIWNMNNKRLDPKSDIRYTIREEILPHGVLSDLSIRTTGREDSALFTCVATNSFGSDDTSILLIVQEVPEAPNGLKVLDKSGRTVQLSWSAPYDGNSPIKRYLIEYKVSKGKWDNDINRVMVPGHQTMESVPNLSPATTYHMRVVAENDVGTSEPSEPVMIITAEEAPSGPPTNVKVEAMDQVTLKVTWNPPEKENWNGEILGYYVGYKLSSSDKPYLFETVEFSKEEGKEHHLLINSLKTYTQYSVVVQAFNKLGAGPTTEEIKQYTAEGTPNEPPKDPTCTTLTSQTIRIVWNPPNPATANGVIRGYKVIYGPTEIWYDEKSKDSKITQASETIIHGLKKYTNYTMQVLAYTAGGDGVRSAPIHCQTDQDVPDSPTAIKALAMSEESILISWKPPSQPNGIISQYAVYIKEESKGKKADDVKSQKIPPYQMTYEASGLNKDEKYEFWVTASTNVGEGRPSKPVVLTPNNKVPAKIASFDSKFTATYHEDVKLPCLTVGQPTPDITWKIKGVTFETNDRMQQLPEGSLLIKSVTRTDAGEYSCHVQNSFGHDSVTHHLIILAPPHMPQVTLTSTTTNSITLKIKPNPQDVEPVHGFTVKYKPEFGEWETAQLPPTIHKYTLENLCIGTGDESDILNTRTKGSKPIIPDASRFIEVSTNSITLHLSTWSDGGCPMLYFVVEHKKKISTEWNQVSNNVKPGGNFVVLDLDPATWYNLRVTAHNNAGFAVAEYEFATLTITGGTIAPAREVPDSGYGPDSPIRILLSNLNLVVPVISAMLVIIVAIIVVCFLRGKGSPHKDDIVYNQSMVGGNTIDKRCPDLHDELGYIPPPNRKLPPVPGSNYNTCERIKRGTGIILFFPYHNTSHIALKADNWIQDNRCPSCLGKCDNNRISCRSFIVDAIDLVKAGMDDDICPYATFHLLGFREEMDPSKAMQFQTFPHQNGHCGTLGPGNGTTTAHHRSGSQSMPRNGRYSRAGVNSTFSPEYDDPANCTEDDPYGSQYTPYGAPYDHYSSRNSLGRRSVGSPEPPPPPPRNHDNSSSANESKESNEMSEAECDRDQLLNRSYPGE</sequence>
<dbReference type="FunFam" id="2.60.40.10:FF:000310">
    <property type="entry name" value="Down syndrome cell adhesion molecule, isoform D"/>
    <property type="match status" value="1"/>
</dbReference>
<evidence type="ECO:0000256" key="5">
    <source>
        <dbReference type="ARBA" id="ARBA00022889"/>
    </source>
</evidence>
<dbReference type="FunFam" id="2.60.40.10:FF:000017">
    <property type="entry name" value="Down syndrome cell adhesion molecule b"/>
    <property type="match status" value="3"/>
</dbReference>
<feature type="domain" description="Ig-like" evidence="13">
    <location>
        <begin position="1473"/>
        <end position="1560"/>
    </location>
</feature>
<dbReference type="InterPro" id="IPR003599">
    <property type="entry name" value="Ig_sub"/>
</dbReference>
<dbReference type="Pfam" id="PF07679">
    <property type="entry name" value="I-set"/>
    <property type="match status" value="3"/>
</dbReference>
<dbReference type="FunFam" id="2.60.40.10:FF:000410">
    <property type="entry name" value="Down syndrome cell adhesion molecule, isoform H"/>
    <property type="match status" value="1"/>
</dbReference>
<feature type="compositionally biased region" description="Basic and acidic residues" evidence="10">
    <location>
        <begin position="2740"/>
        <end position="2757"/>
    </location>
</feature>
<dbReference type="GO" id="GO:0016020">
    <property type="term" value="C:membrane"/>
    <property type="evidence" value="ECO:0007669"/>
    <property type="project" value="UniProtKB-SubCell"/>
</dbReference>
<dbReference type="InterPro" id="IPR013098">
    <property type="entry name" value="Ig_I-set"/>
</dbReference>
<evidence type="ECO:0000256" key="4">
    <source>
        <dbReference type="ARBA" id="ARBA00022737"/>
    </source>
</evidence>
<dbReference type="GO" id="GO:0048812">
    <property type="term" value="P:neuron projection morphogenesis"/>
    <property type="evidence" value="ECO:0007669"/>
    <property type="project" value="UniProtKB-ARBA"/>
</dbReference>
<dbReference type="InterPro" id="IPR036179">
    <property type="entry name" value="Ig-like_dom_sf"/>
</dbReference>
<feature type="compositionally biased region" description="Acidic residues" evidence="10">
    <location>
        <begin position="2681"/>
        <end position="2693"/>
    </location>
</feature>
<keyword evidence="3 12" id="KW-0732">Signal</keyword>
<dbReference type="Pfam" id="PF12355">
    <property type="entry name" value="Dscam_C"/>
    <property type="match status" value="1"/>
</dbReference>
<keyword evidence="4" id="KW-0677">Repeat</keyword>
<feature type="region of interest" description="Disordered" evidence="10">
    <location>
        <begin position="2637"/>
        <end position="2765"/>
    </location>
</feature>
<dbReference type="SUPFAM" id="SSF49265">
    <property type="entry name" value="Fibronectin type III"/>
    <property type="match status" value="3"/>
</dbReference>
<dbReference type="PANTHER" id="PTHR44170:SF56">
    <property type="entry name" value="FIBRONECTIN TYPE-III DOMAIN-CONTAINING PROTEIN"/>
    <property type="match status" value="1"/>
</dbReference>
<dbReference type="FunFam" id="2.60.40.10:FF:000093">
    <property type="entry name" value="Down syndrome cell adhesion molecule, isoform B"/>
    <property type="match status" value="1"/>
</dbReference>
<keyword evidence="6 11" id="KW-1133">Transmembrane helix</keyword>
<feature type="domain" description="Fibronectin type-III" evidence="14">
    <location>
        <begin position="2073"/>
        <end position="2169"/>
    </location>
</feature>
<reference evidence="15" key="1">
    <citation type="submission" date="2022-01" db="EMBL/GenBank/DDBJ databases">
        <authorList>
            <person name="King R."/>
        </authorList>
    </citation>
    <scope>NUCLEOTIDE SEQUENCE</scope>
</reference>
<feature type="domain" description="Ig-like" evidence="13">
    <location>
        <begin position="1225"/>
        <end position="1317"/>
    </location>
</feature>
<evidence type="ECO:0000256" key="9">
    <source>
        <dbReference type="ARBA" id="ARBA00023319"/>
    </source>
</evidence>
<dbReference type="InterPro" id="IPR036116">
    <property type="entry name" value="FN3_sf"/>
</dbReference>
<feature type="domain" description="Ig-like" evidence="13">
    <location>
        <begin position="1320"/>
        <end position="1358"/>
    </location>
</feature>
<dbReference type="Pfam" id="PF13927">
    <property type="entry name" value="Ig_3"/>
    <property type="match status" value="7"/>
</dbReference>
<keyword evidence="8" id="KW-1015">Disulfide bond</keyword>
<evidence type="ECO:0000256" key="12">
    <source>
        <dbReference type="SAM" id="SignalP"/>
    </source>
</evidence>
<feature type="domain" description="Ig-like" evidence="13">
    <location>
        <begin position="798"/>
        <end position="890"/>
    </location>
</feature>
<feature type="domain" description="Fibronectin type-III" evidence="14">
    <location>
        <begin position="2344"/>
        <end position="2439"/>
    </location>
</feature>
<dbReference type="GO" id="GO:0042802">
    <property type="term" value="F:identical protein binding"/>
    <property type="evidence" value="ECO:0007669"/>
    <property type="project" value="UniProtKB-ARBA"/>
</dbReference>
<keyword evidence="5" id="KW-0130">Cell adhesion</keyword>
<dbReference type="Gene3D" id="2.60.40.10">
    <property type="entry name" value="Immunoglobulins"/>
    <property type="match status" value="29"/>
</dbReference>
<dbReference type="InterPro" id="IPR003961">
    <property type="entry name" value="FN3_dom"/>
</dbReference>
<feature type="domain" description="Ig-like" evidence="13">
    <location>
        <begin position="24"/>
        <end position="117"/>
    </location>
</feature>
<evidence type="ECO:0000256" key="1">
    <source>
        <dbReference type="ARBA" id="ARBA00004167"/>
    </source>
</evidence>
<feature type="chain" id="PRO_5040509770" description="Down syndrome cell adhesion molecule-like protein Dscam2" evidence="12">
    <location>
        <begin position="18"/>
        <end position="2765"/>
    </location>
</feature>
<keyword evidence="9" id="KW-0393">Immunoglobulin domain</keyword>
<dbReference type="SUPFAM" id="SSF48726">
    <property type="entry name" value="Immunoglobulin"/>
    <property type="match status" value="12"/>
</dbReference>
<evidence type="ECO:0000256" key="10">
    <source>
        <dbReference type="SAM" id="MobiDB-lite"/>
    </source>
</evidence>
<feature type="domain" description="Ig-like" evidence="13">
    <location>
        <begin position="1170"/>
        <end position="1210"/>
    </location>
</feature>
<dbReference type="InterPro" id="IPR003598">
    <property type="entry name" value="Ig_sub2"/>
</dbReference>
<dbReference type="Pfam" id="PF00041">
    <property type="entry name" value="fn3"/>
    <property type="match status" value="4"/>
</dbReference>
<dbReference type="InterPro" id="IPR013783">
    <property type="entry name" value="Ig-like_fold"/>
</dbReference>
<dbReference type="SMART" id="SM00409">
    <property type="entry name" value="IG"/>
    <property type="match status" value="12"/>
</dbReference>
<dbReference type="FunFam" id="2.60.40.10:FF:000324">
    <property type="entry name" value="Down syndrome cell adhesion molecule, isoform D"/>
    <property type="match status" value="1"/>
</dbReference>
<feature type="domain" description="Fibronectin type-III" evidence="14">
    <location>
        <begin position="1973"/>
        <end position="2069"/>
    </location>
</feature>
<dbReference type="FunFam" id="2.60.40.10:FF:000333">
    <property type="entry name" value="Down syndrome cell adhesion molecule"/>
    <property type="match status" value="1"/>
</dbReference>
<dbReference type="SMART" id="SM00060">
    <property type="entry name" value="FN3"/>
    <property type="match status" value="5"/>
</dbReference>
<dbReference type="PROSITE" id="PS50853">
    <property type="entry name" value="FN3"/>
    <property type="match status" value="5"/>
</dbReference>
<feature type="domain" description="Ig-like" evidence="13">
    <location>
        <begin position="1569"/>
        <end position="1662"/>
    </location>
</feature>
<keyword evidence="16" id="KW-1185">Reference proteome</keyword>
<dbReference type="PANTHER" id="PTHR44170">
    <property type="entry name" value="PROTEIN SIDEKICK"/>
    <property type="match status" value="1"/>
</dbReference>
<feature type="domain" description="Ig-like" evidence="13">
    <location>
        <begin position="1377"/>
        <end position="1470"/>
    </location>
</feature>
<dbReference type="FunFam" id="2.60.40.10:FF:000230">
    <property type="entry name" value="Down syndrome cell adhesion molecule, isoform D"/>
    <property type="match status" value="1"/>
</dbReference>
<dbReference type="InterPro" id="IPR007110">
    <property type="entry name" value="Ig-like_dom"/>
</dbReference>
<comment type="subcellular location">
    <subcellularLocation>
        <location evidence="1">Membrane</location>
        <topology evidence="1">Single-pass membrane protein</topology>
    </subcellularLocation>
</comment>
<evidence type="ECO:0000256" key="8">
    <source>
        <dbReference type="ARBA" id="ARBA00023157"/>
    </source>
</evidence>
<name>A0A9P0MYK4_NEZVI</name>
<evidence type="ECO:0000256" key="6">
    <source>
        <dbReference type="ARBA" id="ARBA00022989"/>
    </source>
</evidence>
<organism evidence="15 16">
    <name type="scientific">Nezara viridula</name>
    <name type="common">Southern green stink bug</name>
    <name type="synonym">Cimex viridulus</name>
    <dbReference type="NCBI Taxonomy" id="85310"/>
    <lineage>
        <taxon>Eukaryota</taxon>
        <taxon>Metazoa</taxon>
        <taxon>Ecdysozoa</taxon>
        <taxon>Arthropoda</taxon>
        <taxon>Hexapoda</taxon>
        <taxon>Insecta</taxon>
        <taxon>Pterygota</taxon>
        <taxon>Neoptera</taxon>
        <taxon>Paraneoptera</taxon>
        <taxon>Hemiptera</taxon>
        <taxon>Heteroptera</taxon>
        <taxon>Panheteroptera</taxon>
        <taxon>Pentatomomorpha</taxon>
        <taxon>Pentatomoidea</taxon>
        <taxon>Pentatomidae</taxon>
        <taxon>Pentatominae</taxon>
        <taxon>Nezara</taxon>
    </lineage>
</organism>
<evidence type="ECO:0008006" key="17">
    <source>
        <dbReference type="Google" id="ProtNLM"/>
    </source>
</evidence>
<keyword evidence="2 11" id="KW-0812">Transmembrane</keyword>
<feature type="signal peptide" evidence="12">
    <location>
        <begin position="1"/>
        <end position="17"/>
    </location>
</feature>
<evidence type="ECO:0000313" key="16">
    <source>
        <dbReference type="Proteomes" id="UP001152798"/>
    </source>
</evidence>
<dbReference type="FunFam" id="2.60.40.10:FF:001049">
    <property type="entry name" value="Down syndrome cell adhesion molecule-like protein Dscam2"/>
    <property type="match status" value="1"/>
</dbReference>
<dbReference type="EMBL" id="OV725083">
    <property type="protein sequence ID" value="CAH1407187.1"/>
    <property type="molecule type" value="Genomic_DNA"/>
</dbReference>
<evidence type="ECO:0000256" key="2">
    <source>
        <dbReference type="ARBA" id="ARBA00022692"/>
    </source>
</evidence>
<evidence type="ECO:0000313" key="15">
    <source>
        <dbReference type="EMBL" id="CAH1407187.1"/>
    </source>
</evidence>
<dbReference type="Pfam" id="PF25059">
    <property type="entry name" value="FN3_DSCAM-DSCAML_C"/>
    <property type="match status" value="1"/>
</dbReference>
<accession>A0A9P0MYK4</accession>
<evidence type="ECO:0000256" key="11">
    <source>
        <dbReference type="SAM" id="Phobius"/>
    </source>
</evidence>
<feature type="domain" description="Ig-like" evidence="13">
    <location>
        <begin position="688"/>
        <end position="781"/>
    </location>
</feature>
<dbReference type="FunFam" id="2.60.40.10:FF:000828">
    <property type="entry name" value="Protogenin"/>
    <property type="match status" value="1"/>
</dbReference>
<feature type="domain" description="Ig-like" evidence="13">
    <location>
        <begin position="1667"/>
        <end position="1759"/>
    </location>
</feature>
<feature type="transmembrane region" description="Helical" evidence="11">
    <location>
        <begin position="2466"/>
        <end position="2487"/>
    </location>
</feature>
<dbReference type="InterPro" id="IPR021012">
    <property type="entry name" value="Dscam1_C"/>
</dbReference>
<dbReference type="CDD" id="cd00063">
    <property type="entry name" value="FN3"/>
    <property type="match status" value="6"/>
</dbReference>
<dbReference type="FunFam" id="2.60.40.10:FF:000498">
    <property type="entry name" value="Down syndrome cell adhesion molecule, isoform J"/>
    <property type="match status" value="1"/>
</dbReference>
<dbReference type="InterPro" id="IPR056754">
    <property type="entry name" value="DSCAM/DSCAML_C"/>
</dbReference>
<dbReference type="Proteomes" id="UP001152798">
    <property type="component" value="Chromosome 7"/>
</dbReference>
<feature type="domain" description="Ig-like" evidence="13">
    <location>
        <begin position="1079"/>
        <end position="1163"/>
    </location>
</feature>
<dbReference type="GO" id="GO:0098609">
    <property type="term" value="P:cell-cell adhesion"/>
    <property type="evidence" value="ECO:0007669"/>
    <property type="project" value="TreeGrafter"/>
</dbReference>
<dbReference type="OrthoDB" id="5982258at2759"/>
<dbReference type="CDD" id="cd20958">
    <property type="entry name" value="IgI_5_Dscam"/>
    <property type="match status" value="1"/>
</dbReference>
<feature type="domain" description="Ig-like" evidence="13">
    <location>
        <begin position="980"/>
        <end position="1074"/>
    </location>
</feature>